<evidence type="ECO:0000256" key="1">
    <source>
        <dbReference type="ARBA" id="ARBA00004308"/>
    </source>
</evidence>
<keyword evidence="5" id="KW-1133">Transmembrane helix</keyword>
<dbReference type="GO" id="GO:0012505">
    <property type="term" value="C:endomembrane system"/>
    <property type="evidence" value="ECO:0007669"/>
    <property type="project" value="UniProtKB-SubCell"/>
</dbReference>
<dbReference type="GO" id="GO:0030244">
    <property type="term" value="P:cellulose biosynthetic process"/>
    <property type="evidence" value="ECO:0007669"/>
    <property type="project" value="InterPro"/>
</dbReference>
<keyword evidence="4" id="KW-0812">Transmembrane</keyword>
<gene>
    <name evidence="9" type="ORF">GIB67_030175</name>
</gene>
<dbReference type="AlphaFoldDB" id="A0A7J7LEM2"/>
<protein>
    <recommendedName>
        <fullName evidence="11">Cellulose synthase</fullName>
    </recommendedName>
</protein>
<dbReference type="GO" id="GO:0071555">
    <property type="term" value="P:cell wall organization"/>
    <property type="evidence" value="ECO:0007669"/>
    <property type="project" value="UniProtKB-KW"/>
</dbReference>
<comment type="subcellular location">
    <subcellularLocation>
        <location evidence="1">Endomembrane system</location>
    </subcellularLocation>
</comment>
<evidence type="ECO:0000313" key="9">
    <source>
        <dbReference type="EMBL" id="KAF6140964.1"/>
    </source>
</evidence>
<dbReference type="OrthoDB" id="72851at2759"/>
<name>A0A7J7LEM2_9MAGN</name>
<keyword evidence="10" id="KW-1185">Reference proteome</keyword>
<reference evidence="9 10" key="1">
    <citation type="journal article" date="2020" name="IScience">
        <title>Genome Sequencing of the Endangered Kingdonia uniflora (Circaeasteraceae, Ranunculales) Reveals Potential Mechanisms of Evolutionary Specialization.</title>
        <authorList>
            <person name="Sun Y."/>
            <person name="Deng T."/>
            <person name="Zhang A."/>
            <person name="Moore M.J."/>
            <person name="Landis J.B."/>
            <person name="Lin N."/>
            <person name="Zhang H."/>
            <person name="Zhang X."/>
            <person name="Huang J."/>
            <person name="Zhang X."/>
            <person name="Sun H."/>
            <person name="Wang H."/>
        </authorList>
    </citation>
    <scope>NUCLEOTIDE SEQUENCE [LARGE SCALE GENOMIC DNA]</scope>
    <source>
        <strain evidence="9">TB1705</strain>
        <tissue evidence="9">Leaf</tissue>
    </source>
</reference>
<evidence type="ECO:0000256" key="3">
    <source>
        <dbReference type="ARBA" id="ARBA00022679"/>
    </source>
</evidence>
<feature type="binding site" evidence="8">
    <location>
        <position position="7"/>
    </location>
    <ligand>
        <name>UDP-alpha-D-glucose</name>
        <dbReference type="ChEBI" id="CHEBI:58885"/>
    </ligand>
</feature>
<proteinExistence type="predicted"/>
<evidence type="ECO:0000256" key="7">
    <source>
        <dbReference type="ARBA" id="ARBA00023316"/>
    </source>
</evidence>
<organism evidence="9 10">
    <name type="scientific">Kingdonia uniflora</name>
    <dbReference type="NCBI Taxonomy" id="39325"/>
    <lineage>
        <taxon>Eukaryota</taxon>
        <taxon>Viridiplantae</taxon>
        <taxon>Streptophyta</taxon>
        <taxon>Embryophyta</taxon>
        <taxon>Tracheophyta</taxon>
        <taxon>Spermatophyta</taxon>
        <taxon>Magnoliopsida</taxon>
        <taxon>Ranunculales</taxon>
        <taxon>Circaeasteraceae</taxon>
        <taxon>Kingdonia</taxon>
    </lineage>
</organism>
<dbReference type="Proteomes" id="UP000541444">
    <property type="component" value="Unassembled WGS sequence"/>
</dbReference>
<evidence type="ECO:0000313" key="10">
    <source>
        <dbReference type="Proteomes" id="UP000541444"/>
    </source>
</evidence>
<evidence type="ECO:0008006" key="11">
    <source>
        <dbReference type="Google" id="ProtNLM"/>
    </source>
</evidence>
<keyword evidence="7" id="KW-0961">Cell wall biogenesis/degradation</keyword>
<accession>A0A7J7LEM2</accession>
<dbReference type="Pfam" id="PF03552">
    <property type="entry name" value="Cellulose_synt"/>
    <property type="match status" value="1"/>
</dbReference>
<dbReference type="PANTHER" id="PTHR13301">
    <property type="entry name" value="X-BOX TRANSCRIPTION FACTOR-RELATED"/>
    <property type="match status" value="1"/>
</dbReference>
<keyword evidence="2" id="KW-0328">Glycosyltransferase</keyword>
<feature type="binding site" evidence="8">
    <location>
        <position position="36"/>
    </location>
    <ligand>
        <name>UDP-alpha-D-glucose</name>
        <dbReference type="ChEBI" id="CHEBI:58885"/>
    </ligand>
</feature>
<evidence type="ECO:0000256" key="6">
    <source>
        <dbReference type="ARBA" id="ARBA00023136"/>
    </source>
</evidence>
<dbReference type="InterPro" id="IPR005150">
    <property type="entry name" value="Cellulose_synth"/>
</dbReference>
<evidence type="ECO:0000256" key="5">
    <source>
        <dbReference type="ARBA" id="ARBA00022989"/>
    </source>
</evidence>
<dbReference type="EMBL" id="JACGCM010002345">
    <property type="protein sequence ID" value="KAF6140964.1"/>
    <property type="molecule type" value="Genomic_DNA"/>
</dbReference>
<comment type="caution">
    <text evidence="9">The sequence shown here is derived from an EMBL/GenBank/DDBJ whole genome shotgun (WGS) entry which is preliminary data.</text>
</comment>
<keyword evidence="3" id="KW-0808">Transferase</keyword>
<keyword evidence="6" id="KW-0472">Membrane</keyword>
<sequence>MADPTMEPLLLVINTALSVMAYDYPPKKLSVYISDDGRSDLSFNALLEASRFASHWLPLCRIFNMEPKAPKVYFAEKSEPRNDRQWLAMKVYVI</sequence>
<dbReference type="GO" id="GO:0016020">
    <property type="term" value="C:membrane"/>
    <property type="evidence" value="ECO:0007669"/>
    <property type="project" value="InterPro"/>
</dbReference>
<evidence type="ECO:0000256" key="8">
    <source>
        <dbReference type="PIRSR" id="PIRSR605150-2"/>
    </source>
</evidence>
<evidence type="ECO:0000256" key="2">
    <source>
        <dbReference type="ARBA" id="ARBA00022676"/>
    </source>
</evidence>
<evidence type="ECO:0000256" key="4">
    <source>
        <dbReference type="ARBA" id="ARBA00022692"/>
    </source>
</evidence>
<dbReference type="GO" id="GO:0016760">
    <property type="term" value="F:cellulose synthase (UDP-forming) activity"/>
    <property type="evidence" value="ECO:0007669"/>
    <property type="project" value="InterPro"/>
</dbReference>